<dbReference type="InterPro" id="IPR047971">
    <property type="entry name" value="ExeM-like"/>
</dbReference>
<reference evidence="4 5" key="1">
    <citation type="submission" date="2019-12" db="EMBL/GenBank/DDBJ databases">
        <title>Shewanella insulae sp. nov., isolated from a tidal flat.</title>
        <authorList>
            <person name="Yoon J.-H."/>
        </authorList>
    </citation>
    <scope>NUCLEOTIDE SEQUENCE [LARGE SCALE GENOMIC DNA]</scope>
    <source>
        <strain evidence="4 5">JBTF-M18</strain>
    </source>
</reference>
<feature type="chain" id="PRO_5026707853" evidence="2">
    <location>
        <begin position="23"/>
        <end position="886"/>
    </location>
</feature>
<dbReference type="NCBIfam" id="NF033680">
    <property type="entry name" value="exonuc_ExeM-GG"/>
    <property type="match status" value="1"/>
</dbReference>
<dbReference type="Pfam" id="PF00932">
    <property type="entry name" value="LTD"/>
    <property type="match status" value="1"/>
</dbReference>
<gene>
    <name evidence="4" type="primary">exeM</name>
    <name evidence="4" type="ORF">GNT65_20365</name>
</gene>
<keyword evidence="4" id="KW-0269">Exonuclease</keyword>
<dbReference type="PANTHER" id="PTHR42834:SF1">
    <property type="entry name" value="ENDONUCLEASE_EXONUCLEASE_PHOSPHATASE FAMILY PROTEIN (AFU_ORTHOLOGUE AFUA_3G09210)"/>
    <property type="match status" value="1"/>
</dbReference>
<dbReference type="EMBL" id="WRPA01000030">
    <property type="protein sequence ID" value="MXR71015.1"/>
    <property type="molecule type" value="Genomic_DNA"/>
</dbReference>
<evidence type="ECO:0000256" key="2">
    <source>
        <dbReference type="SAM" id="SignalP"/>
    </source>
</evidence>
<dbReference type="Pfam" id="PF03372">
    <property type="entry name" value="Exo_endo_phos"/>
    <property type="match status" value="1"/>
</dbReference>
<dbReference type="SUPFAM" id="SSF74853">
    <property type="entry name" value="Lamin A/C globular tail domain"/>
    <property type="match status" value="1"/>
</dbReference>
<sequence length="886" mass="95350">MDNVKKLSVLALSIAAALPVSAKADLLITEYVEGSSFNKAIELYNSGDTAVDLTGYKLVRYKDGDTTASDMVALDGLTIASKKLKVVVHPSASIALGSDVDSSTASLSFNGGDAVALVKDGTVVDIIGAVPTPSGWGKDATIQRNSDALSASDVFVESQWKVLPVDTFTGLGNLDGSSAPTEPEEPVFSCSGAKITPIYSVQGAGKSSPLIADGDYASKEEVTIRGVVTARGDSLFKGFYLQEVQGDGSPYTSDGIFVYLGEAAGEEIQPGVEVCVQGLVKEYYGLTQVDIKADKKMEVGENLGELAVQPFYVADGESLGDALERFEGMHVVLDAGSDMKVSRTFSYDYDARRNNMMLSHKAPLMKPTQLYPAMTDEAIALEKKNRANQLFIESDFKAKNGEVPYFPTFNAETGYIRVGDQLTNLQGVVSYSYNQYRLVATNEIVAGDFIRGDDRVDTPEVATKGDIRVASFNVLNLFTSDSDIGGDLNATCKDQADADASRGCGRGAHSLEDYLLQRTKIVNALKEMNADIIGLMEIENNGFGENSSIQYLVNDLNANLPAADAYKFIEVADADKYKGQFVGGDAITVGLLYRPGKVQPTNDAFVIETPEQHAPAGITTRGEGDAAQSSPAFDKYQRHSLGQTFTVNGEKLTVVVNHFKSKGSGCIEDWSNFEDSSDPADLQGKCNEFRVSAAKVIGDALQDVEGDLLVIGDMNAYGLEDPIRVLTDYDAANSDRDIMTASWTTLGGKVYEREGSKIEKGYGLINLNTQVHGADTYSYSYSGELGNLDHALANTSLAERVLDIQDWHINSVESNLFEYSSKYTGDLEKSENAFSASDHDPVIVALNYPAPEPKPEPKPEEKDDDGGSLGYLGLMLLGLAGLRRRN</sequence>
<proteinExistence type="predicted"/>
<dbReference type="CDD" id="cd04486">
    <property type="entry name" value="YhcR_OBF_like"/>
    <property type="match status" value="1"/>
</dbReference>
<protein>
    <submittedName>
        <fullName evidence="4">Extracellular exonuclease ExeM</fullName>
    </submittedName>
</protein>
<accession>A0A6L7I356</accession>
<dbReference type="PROSITE" id="PS51841">
    <property type="entry name" value="LTD"/>
    <property type="match status" value="1"/>
</dbReference>
<keyword evidence="4" id="KW-0378">Hydrolase</keyword>
<evidence type="ECO:0000259" key="3">
    <source>
        <dbReference type="PROSITE" id="PS51841"/>
    </source>
</evidence>
<dbReference type="GO" id="GO:0004527">
    <property type="term" value="F:exonuclease activity"/>
    <property type="evidence" value="ECO:0007669"/>
    <property type="project" value="UniProtKB-KW"/>
</dbReference>
<feature type="signal peptide" evidence="2">
    <location>
        <begin position="1"/>
        <end position="22"/>
    </location>
</feature>
<organism evidence="4 5">
    <name type="scientific">Shewanella insulae</name>
    <dbReference type="NCBI Taxonomy" id="2681496"/>
    <lineage>
        <taxon>Bacteria</taxon>
        <taxon>Pseudomonadati</taxon>
        <taxon>Pseudomonadota</taxon>
        <taxon>Gammaproteobacteria</taxon>
        <taxon>Alteromonadales</taxon>
        <taxon>Shewanellaceae</taxon>
        <taxon>Shewanella</taxon>
    </lineage>
</organism>
<dbReference type="InterPro" id="IPR036415">
    <property type="entry name" value="Lamin_tail_dom_sf"/>
</dbReference>
<keyword evidence="4" id="KW-0540">Nuclease</keyword>
<feature type="region of interest" description="Disordered" evidence="1">
    <location>
        <begin position="846"/>
        <end position="869"/>
    </location>
</feature>
<dbReference type="NCBIfam" id="NF033681">
    <property type="entry name" value="ExeM_NucH_DNase"/>
    <property type="match status" value="1"/>
</dbReference>
<dbReference type="AlphaFoldDB" id="A0A6L7I356"/>
<dbReference type="RefSeq" id="WP_160798982.1">
    <property type="nucleotide sequence ID" value="NZ_WRPA01000030.1"/>
</dbReference>
<keyword evidence="2" id="KW-0732">Signal</keyword>
<dbReference type="InterPro" id="IPR020008">
    <property type="entry name" value="GlyGly_CTERM"/>
</dbReference>
<dbReference type="Gene3D" id="3.60.10.10">
    <property type="entry name" value="Endonuclease/exonuclease/phosphatase"/>
    <property type="match status" value="1"/>
</dbReference>
<name>A0A6L7I356_9GAMM</name>
<dbReference type="Proteomes" id="UP000474778">
    <property type="component" value="Unassembled WGS sequence"/>
</dbReference>
<dbReference type="InterPro" id="IPR001322">
    <property type="entry name" value="Lamin_tail_dom"/>
</dbReference>
<feature type="domain" description="LTD" evidence="3">
    <location>
        <begin position="14"/>
        <end position="131"/>
    </location>
</feature>
<keyword evidence="5" id="KW-1185">Reference proteome</keyword>
<evidence type="ECO:0000256" key="1">
    <source>
        <dbReference type="SAM" id="MobiDB-lite"/>
    </source>
</evidence>
<comment type="caution">
    <text evidence="4">The sequence shown here is derived from an EMBL/GenBank/DDBJ whole genome shotgun (WGS) entry which is preliminary data.</text>
</comment>
<dbReference type="InterPro" id="IPR036691">
    <property type="entry name" value="Endo/exonu/phosph_ase_sf"/>
</dbReference>
<dbReference type="SUPFAM" id="SSF56219">
    <property type="entry name" value="DNase I-like"/>
    <property type="match status" value="1"/>
</dbReference>
<dbReference type="PANTHER" id="PTHR42834">
    <property type="entry name" value="ENDONUCLEASE/EXONUCLEASE/PHOSPHATASE FAMILY PROTEIN (AFU_ORTHOLOGUE AFUA_3G09210)"/>
    <property type="match status" value="1"/>
</dbReference>
<dbReference type="NCBIfam" id="TIGR03501">
    <property type="entry name" value="GlyGly_CTERM"/>
    <property type="match status" value="1"/>
</dbReference>
<dbReference type="InterPro" id="IPR005135">
    <property type="entry name" value="Endo/exonuclease/phosphatase"/>
</dbReference>
<evidence type="ECO:0000313" key="5">
    <source>
        <dbReference type="Proteomes" id="UP000474778"/>
    </source>
</evidence>
<evidence type="ECO:0000313" key="4">
    <source>
        <dbReference type="EMBL" id="MXR71015.1"/>
    </source>
</evidence>